<protein>
    <recommendedName>
        <fullName evidence="3">Molybdopterin cofactor biosynthesis C (MoaC) domain-containing protein</fullName>
    </recommendedName>
</protein>
<keyword evidence="2" id="KW-0501">Molybdenum cofactor biosynthesis</keyword>
<dbReference type="Gene3D" id="3.30.70.640">
    <property type="entry name" value="Molybdopterin cofactor biosynthesis C (MoaC) domain"/>
    <property type="match status" value="1"/>
</dbReference>
<evidence type="ECO:0000313" key="4">
    <source>
        <dbReference type="EMBL" id="SVD71762.1"/>
    </source>
</evidence>
<accession>A0A382XKV2</accession>
<gene>
    <name evidence="4" type="ORF">METZ01_LOCUS424616</name>
</gene>
<dbReference type="Pfam" id="PF01967">
    <property type="entry name" value="MoaC"/>
    <property type="match status" value="1"/>
</dbReference>
<evidence type="ECO:0000259" key="3">
    <source>
        <dbReference type="Pfam" id="PF01967"/>
    </source>
</evidence>
<dbReference type="EMBL" id="UINC01168636">
    <property type="protein sequence ID" value="SVD71762.1"/>
    <property type="molecule type" value="Genomic_DNA"/>
</dbReference>
<name>A0A382XKV2_9ZZZZ</name>
<feature type="non-terminal residue" evidence="4">
    <location>
        <position position="1"/>
    </location>
</feature>
<organism evidence="4">
    <name type="scientific">marine metagenome</name>
    <dbReference type="NCBI Taxonomy" id="408172"/>
    <lineage>
        <taxon>unclassified sequences</taxon>
        <taxon>metagenomes</taxon>
        <taxon>ecological metagenomes</taxon>
    </lineage>
</organism>
<reference evidence="4" key="1">
    <citation type="submission" date="2018-05" db="EMBL/GenBank/DDBJ databases">
        <authorList>
            <person name="Lanie J.A."/>
            <person name="Ng W.-L."/>
            <person name="Kazmierczak K.M."/>
            <person name="Andrzejewski T.M."/>
            <person name="Davidsen T.M."/>
            <person name="Wayne K.J."/>
            <person name="Tettelin H."/>
            <person name="Glass J.I."/>
            <person name="Rusch D."/>
            <person name="Podicherti R."/>
            <person name="Tsui H.-C.T."/>
            <person name="Winkler M.E."/>
        </authorList>
    </citation>
    <scope>NUCLEOTIDE SEQUENCE</scope>
</reference>
<evidence type="ECO:0000256" key="1">
    <source>
        <dbReference type="ARBA" id="ARBA00005046"/>
    </source>
</evidence>
<dbReference type="SUPFAM" id="SSF55040">
    <property type="entry name" value="Molybdenum cofactor biosynthesis protein C, MoaC"/>
    <property type="match status" value="1"/>
</dbReference>
<feature type="domain" description="Molybdopterin cofactor biosynthesis C (MoaC)" evidence="3">
    <location>
        <begin position="15"/>
        <end position="55"/>
    </location>
</feature>
<proteinExistence type="predicted"/>
<dbReference type="InterPro" id="IPR036522">
    <property type="entry name" value="MoaC_sf"/>
</dbReference>
<dbReference type="AlphaFoldDB" id="A0A382XKV2"/>
<comment type="pathway">
    <text evidence="1">Cofactor biosynthesis; molybdopterin biosynthesis.</text>
</comment>
<dbReference type="InterPro" id="IPR002820">
    <property type="entry name" value="Mopterin_CF_biosynth-C_dom"/>
</dbReference>
<dbReference type="UniPathway" id="UPA00344"/>
<dbReference type="GO" id="GO:0006777">
    <property type="term" value="P:Mo-molybdopterin cofactor biosynthetic process"/>
    <property type="evidence" value="ECO:0007669"/>
    <property type="project" value="UniProtKB-KW"/>
</dbReference>
<evidence type="ECO:0000256" key="2">
    <source>
        <dbReference type="ARBA" id="ARBA00023150"/>
    </source>
</evidence>
<feature type="non-terminal residue" evidence="4">
    <location>
        <position position="55"/>
    </location>
</feature>
<sequence>MNDFSHLDNKGNVKMVDVTDKVSTARMARAEGKIIMKPETILAIQNDALPKGNVL</sequence>